<reference evidence="1 2" key="1">
    <citation type="journal article" date="2019" name="PLoS Negl. Trop. Dis.">
        <title>Whole genome sequencing of Entamoeba nuttalli reveals mammalian host-related molecular signatures and a novel octapeptide-repeat surface protein.</title>
        <authorList>
            <person name="Tanaka M."/>
            <person name="Makiuchi T."/>
            <person name="Komiyama T."/>
            <person name="Shiina T."/>
            <person name="Osaki K."/>
            <person name="Tachibana H."/>
        </authorList>
    </citation>
    <scope>NUCLEOTIDE SEQUENCE [LARGE SCALE GENOMIC DNA]</scope>
    <source>
        <strain evidence="1 2">P19-061405</strain>
    </source>
</reference>
<comment type="caution">
    <text evidence="1">The sequence shown here is derived from an EMBL/GenBank/DDBJ whole genome shotgun (WGS) entry which is preliminary data.</text>
</comment>
<keyword evidence="2" id="KW-1185">Reference proteome</keyword>
<name>A0ABQ0DYV8_9EUKA</name>
<dbReference type="Proteomes" id="UP001628156">
    <property type="component" value="Unassembled WGS sequence"/>
</dbReference>
<dbReference type="EMBL" id="BAAFRS010000370">
    <property type="protein sequence ID" value="GAB1228049.1"/>
    <property type="molecule type" value="Genomic_DNA"/>
</dbReference>
<evidence type="ECO:0000313" key="2">
    <source>
        <dbReference type="Proteomes" id="UP001628156"/>
    </source>
</evidence>
<gene>
    <name evidence="1" type="ORF">ENUP19_0370G0019</name>
</gene>
<organism evidence="1 2">
    <name type="scientific">Entamoeba nuttalli</name>
    <dbReference type="NCBI Taxonomy" id="412467"/>
    <lineage>
        <taxon>Eukaryota</taxon>
        <taxon>Amoebozoa</taxon>
        <taxon>Evosea</taxon>
        <taxon>Archamoebae</taxon>
        <taxon>Mastigamoebida</taxon>
        <taxon>Entamoebidae</taxon>
        <taxon>Entamoeba</taxon>
    </lineage>
</organism>
<evidence type="ECO:0000313" key="1">
    <source>
        <dbReference type="EMBL" id="GAB1228049.1"/>
    </source>
</evidence>
<accession>A0ABQ0DYV8</accession>
<protein>
    <submittedName>
        <fullName evidence="1">Uncharacterized protein</fullName>
    </submittedName>
</protein>
<proteinExistence type="predicted"/>
<sequence length="504" mass="58453">MSNKRNVDQFLISLNNLSKSLEVKHFNFEIDLFNESFKEITRINENIGHIKTLEEKDQIILNTNLLVASTFRSFVKQFKEIIAKDKSNLQKVLNVVQGKEVLERSEYYNQGRKSFERVRFLLKQLSFLEITRNFIVGLISSYSPKPIDKNVPIEKQKELRSMIYLLFSVSNELTKFNENNFKLVGRHIEFTVICDKEVLRKYIKEKRLITNEFIVNETIVNKLEKESIKEEVCNLSRIDGYGFLGSSFDFIIDAFEKEINDTLPEGFSFSFNKQNNKEEYSAELKRSQLVNGKVVIELTRFNNFKQTKTSFTLQQVDKYKFKYYGKGEGSSLFGLKPFDIEITISTTQDKCKLFGISSPCFSQRNSNKIFISSSTLSVSTECIQFDNVTFLDASNSDIDSFVMEQPEVCVQLIVFKHDLSFEINGDDLIYTLTMLSKFEGRNMILALEDTFMNQILLDFMLTNGCTYVYKGVTFFVQQNVCTHNIKIKVKLLDKIDTDSKTICT</sequence>